<keyword evidence="4" id="KW-0378">Hydrolase</keyword>
<sequence>MRNNLMSSVKATLVVSAVLVCTNAHAWGQNGHRIIAKIAESHLSETTKTKLFPLLNNESLAQVSTWPDEMRSAPGEFWQRKSSRWHYINTSANKPISLNHSHTKNKESVTNILEGIHYSIKVLQDEQSSLDAKQFSLRFLVHLVGDSHQPFHAGRADDRGGNRIKVQHFGQETNLHSLWDSKLIEGENLSYTEFADFINTNNQTLISEYLTSNPTSWLVESNNLAESIYNKNETDISYSYIFNHMPIIKIRLQQSGIRLAGLLNSLFDESATPLVSALKMQTSEKQLTK</sequence>
<reference evidence="8 9" key="1">
    <citation type="submission" date="2015-03" db="EMBL/GenBank/DDBJ databases">
        <authorList>
            <person name="Murphy D."/>
        </authorList>
    </citation>
    <scope>NUCLEOTIDE SEQUENCE [LARGE SCALE GENOMIC DNA]</scope>
    <source>
        <strain evidence="8 9">KMM 520</strain>
    </source>
</reference>
<dbReference type="InterPro" id="IPR008947">
    <property type="entry name" value="PLipase_C/P1_nuclease_dom_sf"/>
</dbReference>
<gene>
    <name evidence="8" type="ORF">PTRA_b0508</name>
</gene>
<dbReference type="GO" id="GO:0016788">
    <property type="term" value="F:hydrolase activity, acting on ester bonds"/>
    <property type="evidence" value="ECO:0007669"/>
    <property type="project" value="InterPro"/>
</dbReference>
<dbReference type="PATRIC" id="fig|1315283.4.peg.3568"/>
<feature type="chain" id="PRO_5006831570" description="S1/P1 Nuclease" evidence="7">
    <location>
        <begin position="27"/>
        <end position="289"/>
    </location>
</feature>
<evidence type="ECO:0000256" key="2">
    <source>
        <dbReference type="ARBA" id="ARBA00022723"/>
    </source>
</evidence>
<evidence type="ECO:0000313" key="9">
    <source>
        <dbReference type="Proteomes" id="UP000065261"/>
    </source>
</evidence>
<keyword evidence="2" id="KW-0479">Metal-binding</keyword>
<dbReference type="InterPro" id="IPR003154">
    <property type="entry name" value="S1/P1nuclease"/>
</dbReference>
<evidence type="ECO:0000256" key="1">
    <source>
        <dbReference type="ARBA" id="ARBA00022722"/>
    </source>
</evidence>
<dbReference type="CDD" id="cd11010">
    <property type="entry name" value="S1-P1_nuclease"/>
    <property type="match status" value="1"/>
</dbReference>
<dbReference type="Proteomes" id="UP000065261">
    <property type="component" value="Chromosome II"/>
</dbReference>
<dbReference type="GO" id="GO:0003676">
    <property type="term" value="F:nucleic acid binding"/>
    <property type="evidence" value="ECO:0007669"/>
    <property type="project" value="InterPro"/>
</dbReference>
<evidence type="ECO:0000256" key="5">
    <source>
        <dbReference type="ARBA" id="ARBA00023157"/>
    </source>
</evidence>
<feature type="signal peptide" evidence="7">
    <location>
        <begin position="1"/>
        <end position="26"/>
    </location>
</feature>
<dbReference type="EMBL" id="CP011035">
    <property type="protein sequence ID" value="ALS34979.1"/>
    <property type="molecule type" value="Genomic_DNA"/>
</dbReference>
<proteinExistence type="predicted"/>
<dbReference type="GO" id="GO:0046872">
    <property type="term" value="F:metal ion binding"/>
    <property type="evidence" value="ECO:0007669"/>
    <property type="project" value="UniProtKB-KW"/>
</dbReference>
<dbReference type="GO" id="GO:0004519">
    <property type="term" value="F:endonuclease activity"/>
    <property type="evidence" value="ECO:0007669"/>
    <property type="project" value="UniProtKB-KW"/>
</dbReference>
<dbReference type="SUPFAM" id="SSF48537">
    <property type="entry name" value="Phospholipase C/P1 nuclease"/>
    <property type="match status" value="1"/>
</dbReference>
<evidence type="ECO:0000256" key="7">
    <source>
        <dbReference type="SAM" id="SignalP"/>
    </source>
</evidence>
<evidence type="ECO:0008006" key="10">
    <source>
        <dbReference type="Google" id="ProtNLM"/>
    </source>
</evidence>
<dbReference type="OrthoDB" id="267579at2"/>
<evidence type="ECO:0000256" key="4">
    <source>
        <dbReference type="ARBA" id="ARBA00022801"/>
    </source>
</evidence>
<keyword evidence="3" id="KW-0255">Endonuclease</keyword>
<organism evidence="8">
    <name type="scientific">Pseudoalteromonas translucida KMM 520</name>
    <dbReference type="NCBI Taxonomy" id="1315283"/>
    <lineage>
        <taxon>Bacteria</taxon>
        <taxon>Pseudomonadati</taxon>
        <taxon>Pseudomonadota</taxon>
        <taxon>Gammaproteobacteria</taxon>
        <taxon>Alteromonadales</taxon>
        <taxon>Pseudoalteromonadaceae</taxon>
        <taxon>Pseudoalteromonas</taxon>
    </lineage>
</organism>
<evidence type="ECO:0000256" key="6">
    <source>
        <dbReference type="ARBA" id="ARBA00023180"/>
    </source>
</evidence>
<dbReference type="KEGG" id="ptn:PTRA_b0508"/>
<keyword evidence="1" id="KW-0540">Nuclease</keyword>
<protein>
    <recommendedName>
        <fullName evidence="10">S1/P1 Nuclease</fullName>
    </recommendedName>
</protein>
<dbReference type="RefSeq" id="WP_058374960.1">
    <property type="nucleotide sequence ID" value="NZ_CP011035.1"/>
</dbReference>
<dbReference type="AlphaFoldDB" id="A0A0U2NL31"/>
<dbReference type="Gene3D" id="1.10.575.10">
    <property type="entry name" value="P1 Nuclease"/>
    <property type="match status" value="1"/>
</dbReference>
<evidence type="ECO:0000256" key="3">
    <source>
        <dbReference type="ARBA" id="ARBA00022759"/>
    </source>
</evidence>
<keyword evidence="6" id="KW-0325">Glycoprotein</keyword>
<dbReference type="GO" id="GO:0006308">
    <property type="term" value="P:DNA catabolic process"/>
    <property type="evidence" value="ECO:0007669"/>
    <property type="project" value="InterPro"/>
</dbReference>
<keyword evidence="7" id="KW-0732">Signal</keyword>
<dbReference type="PANTHER" id="PTHR33146">
    <property type="entry name" value="ENDONUCLEASE 4"/>
    <property type="match status" value="1"/>
</dbReference>
<dbReference type="Pfam" id="PF02265">
    <property type="entry name" value="S1-P1_nuclease"/>
    <property type="match status" value="1"/>
</dbReference>
<accession>A0A0U2NL31</accession>
<evidence type="ECO:0000313" key="8">
    <source>
        <dbReference type="EMBL" id="ALS34979.1"/>
    </source>
</evidence>
<keyword evidence="5" id="KW-1015">Disulfide bond</keyword>
<name>A0A0U2NL31_9GAMM</name>
<dbReference type="PANTHER" id="PTHR33146:SF26">
    <property type="entry name" value="ENDONUCLEASE 4"/>
    <property type="match status" value="1"/>
</dbReference>